<accession>A0A4R7I129</accession>
<gene>
    <name evidence="2" type="ORF">BDK89_2860</name>
</gene>
<dbReference type="EMBL" id="SOAU01000001">
    <property type="protein sequence ID" value="TDT17252.1"/>
    <property type="molecule type" value="Genomic_DNA"/>
</dbReference>
<evidence type="ECO:0000313" key="2">
    <source>
        <dbReference type="EMBL" id="TDT17252.1"/>
    </source>
</evidence>
<dbReference type="InterPro" id="IPR016786">
    <property type="entry name" value="YdeI_bac"/>
</dbReference>
<comment type="caution">
    <text evidence="2">The sequence shown here is derived from an EMBL/GenBank/DDBJ whole genome shotgun (WGS) entry which is preliminary data.</text>
</comment>
<protein>
    <submittedName>
        <fullName evidence="2">Uncharacterized protein YdeI (YjbR/CyaY-like superfamily)</fullName>
    </submittedName>
</protein>
<dbReference type="PIRSF" id="PIRSF021308">
    <property type="entry name" value="UCP021308"/>
    <property type="match status" value="1"/>
</dbReference>
<dbReference type="Pfam" id="PF08818">
    <property type="entry name" value="DUF1801"/>
    <property type="match status" value="1"/>
</dbReference>
<feature type="domain" description="YdhG-like" evidence="1">
    <location>
        <begin position="19"/>
        <end position="114"/>
    </location>
</feature>
<evidence type="ECO:0000259" key="1">
    <source>
        <dbReference type="Pfam" id="PF08818"/>
    </source>
</evidence>
<dbReference type="Proteomes" id="UP000294558">
    <property type="component" value="Unassembled WGS sequence"/>
</dbReference>
<sequence>MEHFDDVDAYLAASEQWPDEVAALRAVLLECGLDETIKWGKPCYSHEGSHIVLMQEMKHFLALMFFKGALLDDVEGVLHDQGPNTRSARRMQFTSVADVERLAEIVPAYVEQAIDVEARGLEVGPAPEPEMVDELRERLDADPDLAAAFDELTPGRRREYHLYFSSAKQSSTRASRVDKYVPKILAGKGFRDR</sequence>
<keyword evidence="3" id="KW-1185">Reference proteome</keyword>
<dbReference type="RefSeq" id="WP_166657584.1">
    <property type="nucleotide sequence ID" value="NZ_SOAU01000001.1"/>
</dbReference>
<name>A0A4R7I129_9ACTN</name>
<organism evidence="2 3">
    <name type="scientific">Ilumatobacter fluminis</name>
    <dbReference type="NCBI Taxonomy" id="467091"/>
    <lineage>
        <taxon>Bacteria</taxon>
        <taxon>Bacillati</taxon>
        <taxon>Actinomycetota</taxon>
        <taxon>Acidimicrobiia</taxon>
        <taxon>Acidimicrobiales</taxon>
        <taxon>Ilumatobacteraceae</taxon>
        <taxon>Ilumatobacter</taxon>
    </lineage>
</organism>
<proteinExistence type="predicted"/>
<dbReference type="SUPFAM" id="SSF159888">
    <property type="entry name" value="YdhG-like"/>
    <property type="match status" value="1"/>
</dbReference>
<dbReference type="Gene3D" id="3.90.1150.200">
    <property type="match status" value="1"/>
</dbReference>
<reference evidence="2 3" key="1">
    <citation type="submission" date="2019-03" db="EMBL/GenBank/DDBJ databases">
        <title>Sequencing the genomes of 1000 actinobacteria strains.</title>
        <authorList>
            <person name="Klenk H.-P."/>
        </authorList>
    </citation>
    <scope>NUCLEOTIDE SEQUENCE [LARGE SCALE GENOMIC DNA]</scope>
    <source>
        <strain evidence="2 3">DSM 18936</strain>
    </source>
</reference>
<dbReference type="Pfam" id="PF13376">
    <property type="entry name" value="OmdA"/>
    <property type="match status" value="1"/>
</dbReference>
<evidence type="ECO:0000313" key="3">
    <source>
        <dbReference type="Proteomes" id="UP000294558"/>
    </source>
</evidence>
<dbReference type="AlphaFoldDB" id="A0A4R7I129"/>
<dbReference type="InterPro" id="IPR014922">
    <property type="entry name" value="YdhG-like"/>
</dbReference>